<reference evidence="1 2" key="2">
    <citation type="journal article" date="2022" name="Mol. Ecol. Resour.">
        <title>The genomes of chicory, endive, great burdock and yacon provide insights into Asteraceae paleo-polyploidization history and plant inulin production.</title>
        <authorList>
            <person name="Fan W."/>
            <person name="Wang S."/>
            <person name="Wang H."/>
            <person name="Wang A."/>
            <person name="Jiang F."/>
            <person name="Liu H."/>
            <person name="Zhao H."/>
            <person name="Xu D."/>
            <person name="Zhang Y."/>
        </authorList>
    </citation>
    <scope>NUCLEOTIDE SEQUENCE [LARGE SCALE GENOMIC DNA]</scope>
    <source>
        <strain evidence="2">cv. Niubang</strain>
    </source>
</reference>
<name>A0ACB9B7B1_ARCLA</name>
<evidence type="ECO:0000313" key="1">
    <source>
        <dbReference type="EMBL" id="KAI3718264.1"/>
    </source>
</evidence>
<evidence type="ECO:0000313" key="2">
    <source>
        <dbReference type="Proteomes" id="UP001055879"/>
    </source>
</evidence>
<comment type="caution">
    <text evidence="1">The sequence shown here is derived from an EMBL/GenBank/DDBJ whole genome shotgun (WGS) entry which is preliminary data.</text>
</comment>
<protein>
    <submittedName>
        <fullName evidence="1">Uncharacterized protein</fullName>
    </submittedName>
</protein>
<organism evidence="1 2">
    <name type="scientific">Arctium lappa</name>
    <name type="common">Greater burdock</name>
    <name type="synonym">Lappa major</name>
    <dbReference type="NCBI Taxonomy" id="4217"/>
    <lineage>
        <taxon>Eukaryota</taxon>
        <taxon>Viridiplantae</taxon>
        <taxon>Streptophyta</taxon>
        <taxon>Embryophyta</taxon>
        <taxon>Tracheophyta</taxon>
        <taxon>Spermatophyta</taxon>
        <taxon>Magnoliopsida</taxon>
        <taxon>eudicotyledons</taxon>
        <taxon>Gunneridae</taxon>
        <taxon>Pentapetalae</taxon>
        <taxon>asterids</taxon>
        <taxon>campanulids</taxon>
        <taxon>Asterales</taxon>
        <taxon>Asteraceae</taxon>
        <taxon>Carduoideae</taxon>
        <taxon>Cardueae</taxon>
        <taxon>Arctiinae</taxon>
        <taxon>Arctium</taxon>
    </lineage>
</organism>
<sequence>MDTSSKASPTLEKFAIHIAMPRKTSINLGFFAYSRYDFTIDLLVFILITCIDLLYGLLSFNLLLVSMPSIDLDGSFSIQGKDVGASPVSSVESPEFSGEQRKAEPPNTW</sequence>
<dbReference type="EMBL" id="CM042052">
    <property type="protein sequence ID" value="KAI3718264.1"/>
    <property type="molecule type" value="Genomic_DNA"/>
</dbReference>
<gene>
    <name evidence="1" type="ORF">L6452_19128</name>
</gene>
<dbReference type="Proteomes" id="UP001055879">
    <property type="component" value="Linkage Group LG06"/>
</dbReference>
<keyword evidence="2" id="KW-1185">Reference proteome</keyword>
<proteinExistence type="predicted"/>
<reference evidence="2" key="1">
    <citation type="journal article" date="2022" name="Mol. Ecol. Resour.">
        <title>The genomes of chicory, endive, great burdock and yacon provide insights into Asteraceae palaeo-polyploidization history and plant inulin production.</title>
        <authorList>
            <person name="Fan W."/>
            <person name="Wang S."/>
            <person name="Wang H."/>
            <person name="Wang A."/>
            <person name="Jiang F."/>
            <person name="Liu H."/>
            <person name="Zhao H."/>
            <person name="Xu D."/>
            <person name="Zhang Y."/>
        </authorList>
    </citation>
    <scope>NUCLEOTIDE SEQUENCE [LARGE SCALE GENOMIC DNA]</scope>
    <source>
        <strain evidence="2">cv. Niubang</strain>
    </source>
</reference>
<accession>A0ACB9B7B1</accession>